<feature type="compositionally biased region" description="Basic residues" evidence="1">
    <location>
        <begin position="1"/>
        <end position="25"/>
    </location>
</feature>
<organism evidence="2">
    <name type="scientific">Arundo donax</name>
    <name type="common">Giant reed</name>
    <name type="synonym">Donax arundinaceus</name>
    <dbReference type="NCBI Taxonomy" id="35708"/>
    <lineage>
        <taxon>Eukaryota</taxon>
        <taxon>Viridiplantae</taxon>
        <taxon>Streptophyta</taxon>
        <taxon>Embryophyta</taxon>
        <taxon>Tracheophyta</taxon>
        <taxon>Spermatophyta</taxon>
        <taxon>Magnoliopsida</taxon>
        <taxon>Liliopsida</taxon>
        <taxon>Poales</taxon>
        <taxon>Poaceae</taxon>
        <taxon>PACMAD clade</taxon>
        <taxon>Arundinoideae</taxon>
        <taxon>Arundineae</taxon>
        <taxon>Arundo</taxon>
    </lineage>
</organism>
<name>A0A0A8YLX6_ARUDO</name>
<accession>A0A0A8YLX6</accession>
<proteinExistence type="predicted"/>
<reference evidence="2" key="2">
    <citation type="journal article" date="2015" name="Data Brief">
        <title>Shoot transcriptome of the giant reed, Arundo donax.</title>
        <authorList>
            <person name="Barrero R.A."/>
            <person name="Guerrero F.D."/>
            <person name="Moolhuijzen P."/>
            <person name="Goolsby J.A."/>
            <person name="Tidwell J."/>
            <person name="Bellgard S.E."/>
            <person name="Bellgard M.I."/>
        </authorList>
    </citation>
    <scope>NUCLEOTIDE SEQUENCE</scope>
    <source>
        <tissue evidence="2">Shoot tissue taken approximately 20 cm above the soil surface</tissue>
    </source>
</reference>
<dbReference type="AlphaFoldDB" id="A0A0A8YLX6"/>
<feature type="region of interest" description="Disordered" evidence="1">
    <location>
        <begin position="1"/>
        <end position="31"/>
    </location>
</feature>
<evidence type="ECO:0000256" key="1">
    <source>
        <dbReference type="SAM" id="MobiDB-lite"/>
    </source>
</evidence>
<evidence type="ECO:0000313" key="2">
    <source>
        <dbReference type="EMBL" id="JAD27384.1"/>
    </source>
</evidence>
<reference evidence="2" key="1">
    <citation type="submission" date="2014-09" db="EMBL/GenBank/DDBJ databases">
        <authorList>
            <person name="Magalhaes I.L.F."/>
            <person name="Oliveira U."/>
            <person name="Santos F.R."/>
            <person name="Vidigal T.H.D.A."/>
            <person name="Brescovit A.D."/>
            <person name="Santos A.J."/>
        </authorList>
    </citation>
    <scope>NUCLEOTIDE SEQUENCE</scope>
    <source>
        <tissue evidence="2">Shoot tissue taken approximately 20 cm above the soil surface</tissue>
    </source>
</reference>
<protein>
    <submittedName>
        <fullName evidence="2">Uncharacterized protein</fullName>
    </submittedName>
</protein>
<sequence>MPRGRRKAERTTRRTRAAPRARKMSRSREVE</sequence>
<dbReference type="EMBL" id="GBRH01270511">
    <property type="protein sequence ID" value="JAD27384.1"/>
    <property type="molecule type" value="Transcribed_RNA"/>
</dbReference>